<accession>A0AAP0BXY4</accession>
<name>A0AAP0BXY4_9ASPA</name>
<keyword evidence="2" id="KW-1185">Reference proteome</keyword>
<organism evidence="1 2">
    <name type="scientific">Platanthera zijinensis</name>
    <dbReference type="NCBI Taxonomy" id="2320716"/>
    <lineage>
        <taxon>Eukaryota</taxon>
        <taxon>Viridiplantae</taxon>
        <taxon>Streptophyta</taxon>
        <taxon>Embryophyta</taxon>
        <taxon>Tracheophyta</taxon>
        <taxon>Spermatophyta</taxon>
        <taxon>Magnoliopsida</taxon>
        <taxon>Liliopsida</taxon>
        <taxon>Asparagales</taxon>
        <taxon>Orchidaceae</taxon>
        <taxon>Orchidoideae</taxon>
        <taxon>Orchideae</taxon>
        <taxon>Orchidinae</taxon>
        <taxon>Platanthera</taxon>
    </lineage>
</organism>
<dbReference type="AlphaFoldDB" id="A0AAP0BXY4"/>
<dbReference type="EMBL" id="JBBWWQ010000003">
    <property type="protein sequence ID" value="KAK8951979.1"/>
    <property type="molecule type" value="Genomic_DNA"/>
</dbReference>
<proteinExistence type="predicted"/>
<protein>
    <submittedName>
        <fullName evidence="1">Uncharacterized protein</fullName>
    </submittedName>
</protein>
<gene>
    <name evidence="1" type="ORF">KSP39_PZI004668</name>
</gene>
<evidence type="ECO:0000313" key="2">
    <source>
        <dbReference type="Proteomes" id="UP001418222"/>
    </source>
</evidence>
<reference evidence="1 2" key="1">
    <citation type="journal article" date="2022" name="Nat. Plants">
        <title>Genomes of leafy and leafless Platanthera orchids illuminate the evolution of mycoheterotrophy.</title>
        <authorList>
            <person name="Li M.H."/>
            <person name="Liu K.W."/>
            <person name="Li Z."/>
            <person name="Lu H.C."/>
            <person name="Ye Q.L."/>
            <person name="Zhang D."/>
            <person name="Wang J.Y."/>
            <person name="Li Y.F."/>
            <person name="Zhong Z.M."/>
            <person name="Liu X."/>
            <person name="Yu X."/>
            <person name="Liu D.K."/>
            <person name="Tu X.D."/>
            <person name="Liu B."/>
            <person name="Hao Y."/>
            <person name="Liao X.Y."/>
            <person name="Jiang Y.T."/>
            <person name="Sun W.H."/>
            <person name="Chen J."/>
            <person name="Chen Y.Q."/>
            <person name="Ai Y."/>
            <person name="Zhai J.W."/>
            <person name="Wu S.S."/>
            <person name="Zhou Z."/>
            <person name="Hsiao Y.Y."/>
            <person name="Wu W.L."/>
            <person name="Chen Y.Y."/>
            <person name="Lin Y.F."/>
            <person name="Hsu J.L."/>
            <person name="Li C.Y."/>
            <person name="Wang Z.W."/>
            <person name="Zhao X."/>
            <person name="Zhong W.Y."/>
            <person name="Ma X.K."/>
            <person name="Ma L."/>
            <person name="Huang J."/>
            <person name="Chen G.Z."/>
            <person name="Huang M.Z."/>
            <person name="Huang L."/>
            <person name="Peng D.H."/>
            <person name="Luo Y.B."/>
            <person name="Zou S.Q."/>
            <person name="Chen S.P."/>
            <person name="Lan S."/>
            <person name="Tsai W.C."/>
            <person name="Van de Peer Y."/>
            <person name="Liu Z.J."/>
        </authorList>
    </citation>
    <scope>NUCLEOTIDE SEQUENCE [LARGE SCALE GENOMIC DNA]</scope>
    <source>
        <strain evidence="1">Lor287</strain>
    </source>
</reference>
<comment type="caution">
    <text evidence="1">The sequence shown here is derived from an EMBL/GenBank/DDBJ whole genome shotgun (WGS) entry which is preliminary data.</text>
</comment>
<sequence length="146" mass="16375">MDRSGGRGRITRGMIPILAIQVASELYRLRRKPPVTAGLILANTLIYLRPGALHRLLPSIDEVWFNPHLIVKVLLRFHLLLLSAPILMNTISYISHMKVSSEASIKIVNNGTPKPRNIRIYQCVLGFRIVIRSKIISSTNVEINGS</sequence>
<evidence type="ECO:0000313" key="1">
    <source>
        <dbReference type="EMBL" id="KAK8951979.1"/>
    </source>
</evidence>
<dbReference type="Proteomes" id="UP001418222">
    <property type="component" value="Unassembled WGS sequence"/>
</dbReference>